<dbReference type="InterPro" id="IPR000757">
    <property type="entry name" value="Beta-glucanase-like"/>
</dbReference>
<reference evidence="5" key="2">
    <citation type="journal article" date="2023" name="MicrobiologyOpen">
        <title>Genomics of the tumorigenes clade of the family Rhizobiaceae and description of Rhizobium rhododendri sp. nov.</title>
        <authorList>
            <person name="Kuzmanovic N."/>
            <person name="diCenzo G.C."/>
            <person name="Bunk B."/>
            <person name="Sproeer C."/>
            <person name="Fruehling A."/>
            <person name="Neumann-Schaal M."/>
            <person name="Overmann J."/>
            <person name="Smalla K."/>
        </authorList>
    </citation>
    <scope>NUCLEOTIDE SEQUENCE [LARGE SCALE GENOMIC DNA]</scope>
    <source>
        <strain evidence="5">1078</strain>
        <plasmid evidence="5">pRt1078</plasmid>
    </source>
</reference>
<dbReference type="Proteomes" id="UP000249499">
    <property type="component" value="Plasmid pRt1078"/>
</dbReference>
<dbReference type="InterPro" id="IPR006311">
    <property type="entry name" value="TAT_signal"/>
</dbReference>
<dbReference type="EMBL" id="CP117256">
    <property type="protein sequence ID" value="WFR97658.1"/>
    <property type="molecule type" value="Genomic_DNA"/>
</dbReference>
<sequence>MAVLKSRRDLLIGSAVLAAASSLIMIGADVQADETEDPTRDMSLAFDENFAMLDPAIWYAGAKPSTSDTGFYGRSAFSRINGEDGYNPYAIIDDPSTENGKALQMSVRHLGRQMNVPNYYGNNNPEYQWVSGNIQTAKPDGTILQGWREGYFEARIWFPAHFLTFPAFWLMNGRSILNPKTSVELDIVEQKGTETDLYGAYLHEWGQPNEHHQGVGVPTGVDITKGYFRYGLLVKDSKFRLYFERKPVIDPETLEPVNWTIGRAAEMQSYNDVYWPILTLALRTDVPYPSQLDPHDYEAHMRVDYVRVYT</sequence>
<dbReference type="RefSeq" id="WP_111219066.1">
    <property type="nucleotide sequence ID" value="NZ_CP117256.1"/>
</dbReference>
<dbReference type="Gene3D" id="2.60.120.200">
    <property type="match status" value="1"/>
</dbReference>
<dbReference type="InterPro" id="IPR013320">
    <property type="entry name" value="ConA-like_dom_sf"/>
</dbReference>
<keyword evidence="4" id="KW-0614">Plasmid</keyword>
<evidence type="ECO:0000313" key="5">
    <source>
        <dbReference type="Proteomes" id="UP000249499"/>
    </source>
</evidence>
<reference evidence="4 5" key="1">
    <citation type="journal article" date="2018" name="Sci. Rep.">
        <title>Rhizobium tumorigenes sp. nov., a novel plant tumorigenic bacterium isolated from cane gall tumors on thornless blackberry.</title>
        <authorList>
            <person name="Kuzmanovi N."/>
            <person name="Smalla K."/>
            <person name="Gronow S."/>
            <person name="PuBawska J."/>
        </authorList>
    </citation>
    <scope>NUCLEOTIDE SEQUENCE [LARGE SCALE GENOMIC DNA]</scope>
    <source>
        <strain evidence="4 5">1078</strain>
    </source>
</reference>
<proteinExistence type="inferred from homology"/>
<accession>A0AAF1KSK6</accession>
<feature type="chain" id="PRO_5041979970" evidence="2">
    <location>
        <begin position="33"/>
        <end position="310"/>
    </location>
</feature>
<evidence type="ECO:0000256" key="2">
    <source>
        <dbReference type="SAM" id="SignalP"/>
    </source>
</evidence>
<feature type="signal peptide" evidence="2">
    <location>
        <begin position="1"/>
        <end position="32"/>
    </location>
</feature>
<evidence type="ECO:0000256" key="1">
    <source>
        <dbReference type="ARBA" id="ARBA00006865"/>
    </source>
</evidence>
<geneLocation type="plasmid" evidence="4 5">
    <name>pRt1078</name>
</geneLocation>
<dbReference type="PROSITE" id="PS51318">
    <property type="entry name" value="TAT"/>
    <property type="match status" value="1"/>
</dbReference>
<dbReference type="GO" id="GO:0004553">
    <property type="term" value="F:hydrolase activity, hydrolyzing O-glycosyl compounds"/>
    <property type="evidence" value="ECO:0007669"/>
    <property type="project" value="InterPro"/>
</dbReference>
<dbReference type="GO" id="GO:0005975">
    <property type="term" value="P:carbohydrate metabolic process"/>
    <property type="evidence" value="ECO:0007669"/>
    <property type="project" value="InterPro"/>
</dbReference>
<organism evidence="4 5">
    <name type="scientific">Rhizobium tumorigenes</name>
    <dbReference type="NCBI Taxonomy" id="2041385"/>
    <lineage>
        <taxon>Bacteria</taxon>
        <taxon>Pseudomonadati</taxon>
        <taxon>Pseudomonadota</taxon>
        <taxon>Alphaproteobacteria</taxon>
        <taxon>Hyphomicrobiales</taxon>
        <taxon>Rhizobiaceae</taxon>
        <taxon>Rhizobium/Agrobacterium group</taxon>
        <taxon>Rhizobium</taxon>
    </lineage>
</organism>
<gene>
    <name evidence="4" type="ORF">PR017_20950</name>
</gene>
<evidence type="ECO:0000259" key="3">
    <source>
        <dbReference type="PROSITE" id="PS51762"/>
    </source>
</evidence>
<protein>
    <submittedName>
        <fullName evidence="4">1,3-beta-glucanase</fullName>
    </submittedName>
</protein>
<feature type="domain" description="GH16" evidence="3">
    <location>
        <begin position="87"/>
        <end position="310"/>
    </location>
</feature>
<comment type="similarity">
    <text evidence="1">Belongs to the glycosyl hydrolase 16 family.</text>
</comment>
<keyword evidence="2" id="KW-0732">Signal</keyword>
<dbReference type="AlphaFoldDB" id="A0AAF1KSK6"/>
<evidence type="ECO:0000313" key="4">
    <source>
        <dbReference type="EMBL" id="WFR97658.1"/>
    </source>
</evidence>
<keyword evidence="5" id="KW-1185">Reference proteome</keyword>
<name>A0AAF1KSK6_9HYPH</name>
<dbReference type="SUPFAM" id="SSF49899">
    <property type="entry name" value="Concanavalin A-like lectins/glucanases"/>
    <property type="match status" value="1"/>
</dbReference>
<dbReference type="PROSITE" id="PS51762">
    <property type="entry name" value="GH16_2"/>
    <property type="match status" value="1"/>
</dbReference>
<dbReference type="KEGG" id="rtu:PR017_20950"/>